<dbReference type="PANTHER" id="PTHR43547:SF3">
    <property type="entry name" value="SENSOR PROTEIN CITS"/>
    <property type="match status" value="1"/>
</dbReference>
<comment type="caution">
    <text evidence="16">The sequence shown here is derived from an EMBL/GenBank/DDBJ whole genome shotgun (WGS) entry which is preliminary data.</text>
</comment>
<dbReference type="PROSITE" id="PS50109">
    <property type="entry name" value="HIS_KIN"/>
    <property type="match status" value="1"/>
</dbReference>
<protein>
    <recommendedName>
        <fullName evidence="3">histidine kinase</fullName>
        <ecNumber evidence="3">2.7.13.3</ecNumber>
    </recommendedName>
</protein>
<evidence type="ECO:0000256" key="3">
    <source>
        <dbReference type="ARBA" id="ARBA00012438"/>
    </source>
</evidence>
<dbReference type="InterPro" id="IPR016120">
    <property type="entry name" value="Sig_transdc_His_kin_SpoOB"/>
</dbReference>
<evidence type="ECO:0000256" key="9">
    <source>
        <dbReference type="ARBA" id="ARBA00022777"/>
    </source>
</evidence>
<evidence type="ECO:0000256" key="2">
    <source>
        <dbReference type="ARBA" id="ARBA00004651"/>
    </source>
</evidence>
<keyword evidence="11 14" id="KW-1133">Transmembrane helix</keyword>
<dbReference type="InterPro" id="IPR005467">
    <property type="entry name" value="His_kinase_dom"/>
</dbReference>
<evidence type="ECO:0000256" key="7">
    <source>
        <dbReference type="ARBA" id="ARBA00022692"/>
    </source>
</evidence>
<dbReference type="GO" id="GO:0000155">
    <property type="term" value="F:phosphorelay sensor kinase activity"/>
    <property type="evidence" value="ECO:0007669"/>
    <property type="project" value="InterPro"/>
</dbReference>
<evidence type="ECO:0000256" key="14">
    <source>
        <dbReference type="SAM" id="Phobius"/>
    </source>
</evidence>
<dbReference type="InterPro" id="IPR004358">
    <property type="entry name" value="Sig_transdc_His_kin-like_C"/>
</dbReference>
<dbReference type="Gene3D" id="3.30.565.10">
    <property type="entry name" value="Histidine kinase-like ATPase, C-terminal domain"/>
    <property type="match status" value="1"/>
</dbReference>
<dbReference type="SUPFAM" id="SSF103190">
    <property type="entry name" value="Sensory domain-like"/>
    <property type="match status" value="1"/>
</dbReference>
<evidence type="ECO:0000256" key="8">
    <source>
        <dbReference type="ARBA" id="ARBA00022741"/>
    </source>
</evidence>
<gene>
    <name evidence="16" type="ORF">B4127_0756</name>
</gene>
<evidence type="ECO:0000256" key="10">
    <source>
        <dbReference type="ARBA" id="ARBA00022840"/>
    </source>
</evidence>
<sequence length="543" mass="60242">MNLLELGAVAVRMGKRKVTLQTKIFGLIIGLLLVVIALLTICFGFLQTSERQRQAEQLAVQTARTISYMPPIKTSVATSASKNEEQAVLEQMKDQVRAHAIFITNQKGKVLFHTNHEDVGKTISVSEGRSTLLFGGTSISTGDSDGETVVRGSAPIMKETGQHEEIIGTVTVEFLKKEIDQATAHQLFKLSYIALLVLLPGLFGAIFLTRSIRKDTLGLEPHEIASLYREREAMLLAIKEGIIAFDRKGAMTMMNTSAEHMLRVSSKRPLHIDQVLPNANLLSYLTVETIEPNIEIVVNNKTFVLNVKKVKQDNRVFGGIVSFREKTELTKLLDTLTEVSQYSEDLRAQTHEFSNKLYAILGLLELKQVDEAIDLIKEEYTLQNRQHDLLMKQIRSPKIQAILLGKLGKASEKKVHFQIDENSSLEPLPAHLSLSHFITIIGNLVDNAFEAVLNKEKREVGLFITDIGFDIIIEVSDSGDGINDKELSHIFTRGHSSKGEGRGYGLANVKEVLDELGGWIEVTNQKEGGAIFTAYIPKGTKGE</sequence>
<dbReference type="SMART" id="SM00387">
    <property type="entry name" value="HATPase_c"/>
    <property type="match status" value="1"/>
</dbReference>
<evidence type="ECO:0000256" key="13">
    <source>
        <dbReference type="ARBA" id="ARBA00023136"/>
    </source>
</evidence>
<keyword evidence="10" id="KW-0067">ATP-binding</keyword>
<dbReference type="EC" id="2.7.13.3" evidence="3"/>
<comment type="catalytic activity">
    <reaction evidence="1">
        <text>ATP + protein L-histidine = ADP + protein N-phospho-L-histidine.</text>
        <dbReference type="EC" id="2.7.13.3"/>
    </reaction>
</comment>
<evidence type="ECO:0000256" key="6">
    <source>
        <dbReference type="ARBA" id="ARBA00022679"/>
    </source>
</evidence>
<dbReference type="Gene3D" id="1.10.287.130">
    <property type="match status" value="1"/>
</dbReference>
<feature type="domain" description="Histidine kinase" evidence="15">
    <location>
        <begin position="348"/>
        <end position="540"/>
    </location>
</feature>
<dbReference type="GO" id="GO:0005524">
    <property type="term" value="F:ATP binding"/>
    <property type="evidence" value="ECO:0007669"/>
    <property type="project" value="UniProtKB-KW"/>
</dbReference>
<organism evidence="16 17">
    <name type="scientific">Bacillus pumilus</name>
    <name type="common">Bacillus mesentericus</name>
    <dbReference type="NCBI Taxonomy" id="1408"/>
    <lineage>
        <taxon>Bacteria</taxon>
        <taxon>Bacillati</taxon>
        <taxon>Bacillota</taxon>
        <taxon>Bacilli</taxon>
        <taxon>Bacillales</taxon>
        <taxon>Bacillaceae</taxon>
        <taxon>Bacillus</taxon>
    </lineage>
</organism>
<keyword evidence="4" id="KW-1003">Cell membrane</keyword>
<dbReference type="InterPro" id="IPR033463">
    <property type="entry name" value="sCache_3"/>
</dbReference>
<evidence type="ECO:0000256" key="11">
    <source>
        <dbReference type="ARBA" id="ARBA00022989"/>
    </source>
</evidence>
<evidence type="ECO:0000313" key="16">
    <source>
        <dbReference type="EMBL" id="KIL09810.1"/>
    </source>
</evidence>
<dbReference type="InterPro" id="IPR003594">
    <property type="entry name" value="HATPase_dom"/>
</dbReference>
<name>A0AB34QPC1_BACPU</name>
<evidence type="ECO:0000256" key="4">
    <source>
        <dbReference type="ARBA" id="ARBA00022475"/>
    </source>
</evidence>
<keyword evidence="9" id="KW-0418">Kinase</keyword>
<dbReference type="Gene3D" id="3.30.450.20">
    <property type="entry name" value="PAS domain"/>
    <property type="match status" value="2"/>
</dbReference>
<keyword evidence="13 14" id="KW-0472">Membrane</keyword>
<keyword evidence="12" id="KW-0902">Two-component regulatory system</keyword>
<dbReference type="InterPro" id="IPR039506">
    <property type="entry name" value="SPOB_a"/>
</dbReference>
<evidence type="ECO:0000313" key="17">
    <source>
        <dbReference type="Proteomes" id="UP000031978"/>
    </source>
</evidence>
<dbReference type="PRINTS" id="PR00344">
    <property type="entry name" value="BCTRLSENSOR"/>
</dbReference>
<keyword evidence="8" id="KW-0547">Nucleotide-binding</keyword>
<feature type="transmembrane region" description="Helical" evidence="14">
    <location>
        <begin position="24"/>
        <end position="46"/>
    </location>
</feature>
<dbReference type="InterPro" id="IPR029151">
    <property type="entry name" value="Sensor-like_sf"/>
</dbReference>
<feature type="transmembrane region" description="Helical" evidence="14">
    <location>
        <begin position="187"/>
        <end position="208"/>
    </location>
</feature>
<dbReference type="Pfam" id="PF14689">
    <property type="entry name" value="SPOB_a"/>
    <property type="match status" value="1"/>
</dbReference>
<dbReference type="AlphaFoldDB" id="A0AB34QPC1"/>
<comment type="subcellular location">
    <subcellularLocation>
        <location evidence="2">Cell membrane</location>
        <topology evidence="2">Multi-pass membrane protein</topology>
    </subcellularLocation>
</comment>
<dbReference type="InterPro" id="IPR036890">
    <property type="entry name" value="HATPase_C_sf"/>
</dbReference>
<proteinExistence type="predicted"/>
<accession>A0AB34QPC1</accession>
<evidence type="ECO:0000256" key="12">
    <source>
        <dbReference type="ARBA" id="ARBA00023012"/>
    </source>
</evidence>
<keyword evidence="7 14" id="KW-0812">Transmembrane</keyword>
<evidence type="ECO:0000259" key="15">
    <source>
        <dbReference type="PROSITE" id="PS50109"/>
    </source>
</evidence>
<evidence type="ECO:0000256" key="1">
    <source>
        <dbReference type="ARBA" id="ARBA00000085"/>
    </source>
</evidence>
<dbReference type="EMBL" id="JXCL01000046">
    <property type="protein sequence ID" value="KIL09810.1"/>
    <property type="molecule type" value="Genomic_DNA"/>
</dbReference>
<evidence type="ECO:0000256" key="5">
    <source>
        <dbReference type="ARBA" id="ARBA00022553"/>
    </source>
</evidence>
<dbReference type="PANTHER" id="PTHR43547">
    <property type="entry name" value="TWO-COMPONENT HISTIDINE KINASE"/>
    <property type="match status" value="1"/>
</dbReference>
<dbReference type="Pfam" id="PF02518">
    <property type="entry name" value="HATPase_c"/>
    <property type="match status" value="1"/>
</dbReference>
<keyword evidence="5" id="KW-0597">Phosphoprotein</keyword>
<dbReference type="SUPFAM" id="SSF55874">
    <property type="entry name" value="ATPase domain of HSP90 chaperone/DNA topoisomerase II/histidine kinase"/>
    <property type="match status" value="1"/>
</dbReference>
<dbReference type="Pfam" id="PF17203">
    <property type="entry name" value="sCache_3_2"/>
    <property type="match status" value="1"/>
</dbReference>
<dbReference type="SUPFAM" id="SSF55890">
    <property type="entry name" value="Sporulation response regulatory protein Spo0B"/>
    <property type="match status" value="1"/>
</dbReference>
<keyword evidence="6" id="KW-0808">Transferase</keyword>
<dbReference type="GO" id="GO:0005886">
    <property type="term" value="C:plasma membrane"/>
    <property type="evidence" value="ECO:0007669"/>
    <property type="project" value="UniProtKB-SubCell"/>
</dbReference>
<reference evidence="16 17" key="1">
    <citation type="submission" date="2014-12" db="EMBL/GenBank/DDBJ databases">
        <title>Draft Genome Sequences of Five Spore-Forming Food Isolates of Bacillus pumilus.</title>
        <authorList>
            <person name="de Jong A."/>
            <person name="van Heel A.J."/>
            <person name="Montalban-Lopez M."/>
            <person name="Krawczyk A.O."/>
            <person name="Berendsen E.M."/>
            <person name="Wells-Bennik M."/>
            <person name="Kuipers O.P."/>
        </authorList>
    </citation>
    <scope>NUCLEOTIDE SEQUENCE [LARGE SCALE GENOMIC DNA]</scope>
    <source>
        <strain evidence="16 17">B4127</strain>
    </source>
</reference>
<dbReference type="Proteomes" id="UP000031978">
    <property type="component" value="Unassembled WGS sequence"/>
</dbReference>